<dbReference type="GO" id="GO:0004315">
    <property type="term" value="F:3-oxoacyl-[acyl-carrier-protein] synthase activity"/>
    <property type="evidence" value="ECO:0007669"/>
    <property type="project" value="InterPro"/>
</dbReference>
<dbReference type="RefSeq" id="WP_130304111.1">
    <property type="nucleotide sequence ID" value="NZ_SHKO01000002.1"/>
</dbReference>
<keyword evidence="6" id="KW-1185">Reference proteome</keyword>
<dbReference type="GO" id="GO:0005829">
    <property type="term" value="C:cytosol"/>
    <property type="evidence" value="ECO:0007669"/>
    <property type="project" value="TreeGrafter"/>
</dbReference>
<keyword evidence="2 3" id="KW-0808">Transferase</keyword>
<dbReference type="PROSITE" id="PS00606">
    <property type="entry name" value="KS3_1"/>
    <property type="match status" value="1"/>
</dbReference>
<dbReference type="SMART" id="SM00825">
    <property type="entry name" value="PKS_KS"/>
    <property type="match status" value="1"/>
</dbReference>
<dbReference type="InterPro" id="IPR014031">
    <property type="entry name" value="Ketoacyl_synth_C"/>
</dbReference>
<feature type="domain" description="Ketosynthase family 3 (KS3)" evidence="4">
    <location>
        <begin position="1"/>
        <end position="396"/>
    </location>
</feature>
<dbReference type="NCBIfam" id="NF006618">
    <property type="entry name" value="PRK09185.1"/>
    <property type="match status" value="1"/>
</dbReference>
<evidence type="ECO:0000313" key="5">
    <source>
        <dbReference type="EMBL" id="RZT93967.1"/>
    </source>
</evidence>
<dbReference type="PANTHER" id="PTHR11712">
    <property type="entry name" value="POLYKETIDE SYNTHASE-RELATED"/>
    <property type="match status" value="1"/>
</dbReference>
<dbReference type="InterPro" id="IPR018201">
    <property type="entry name" value="Ketoacyl_synth_AS"/>
</dbReference>
<dbReference type="Proteomes" id="UP000293398">
    <property type="component" value="Unassembled WGS sequence"/>
</dbReference>
<reference evidence="5 6" key="1">
    <citation type="submission" date="2019-02" db="EMBL/GenBank/DDBJ databases">
        <title>Genomic Encyclopedia of Type Strains, Phase IV (KMG-IV): sequencing the most valuable type-strain genomes for metagenomic binning, comparative biology and taxonomic classification.</title>
        <authorList>
            <person name="Goeker M."/>
        </authorList>
    </citation>
    <scope>NUCLEOTIDE SEQUENCE [LARGE SCALE GENOMIC DNA]</scope>
    <source>
        <strain evidence="5 6">DSM 23814</strain>
    </source>
</reference>
<dbReference type="InterPro" id="IPR020841">
    <property type="entry name" value="PKS_Beta-ketoAc_synthase_dom"/>
</dbReference>
<comment type="caution">
    <text evidence="5">The sequence shown here is derived from an EMBL/GenBank/DDBJ whole genome shotgun (WGS) entry which is preliminary data.</text>
</comment>
<dbReference type="Pfam" id="PF00109">
    <property type="entry name" value="ketoacyl-synt"/>
    <property type="match status" value="1"/>
</dbReference>
<evidence type="ECO:0000256" key="1">
    <source>
        <dbReference type="ARBA" id="ARBA00008467"/>
    </source>
</evidence>
<organism evidence="5 6">
    <name type="scientific">Advenella incenata</name>
    <dbReference type="NCBI Taxonomy" id="267800"/>
    <lineage>
        <taxon>Bacteria</taxon>
        <taxon>Pseudomonadati</taxon>
        <taxon>Pseudomonadota</taxon>
        <taxon>Betaproteobacteria</taxon>
        <taxon>Burkholderiales</taxon>
        <taxon>Alcaligenaceae</taxon>
    </lineage>
</organism>
<dbReference type="PROSITE" id="PS52004">
    <property type="entry name" value="KS3_2"/>
    <property type="match status" value="1"/>
</dbReference>
<dbReference type="OrthoDB" id="9808669at2"/>
<dbReference type="Pfam" id="PF02801">
    <property type="entry name" value="Ketoacyl-synt_C"/>
    <property type="match status" value="1"/>
</dbReference>
<dbReference type="SUPFAM" id="SSF53901">
    <property type="entry name" value="Thiolase-like"/>
    <property type="match status" value="1"/>
</dbReference>
<evidence type="ECO:0000256" key="3">
    <source>
        <dbReference type="RuleBase" id="RU003694"/>
    </source>
</evidence>
<protein>
    <submittedName>
        <fullName evidence="5">3-oxoacyl-[acyl-carrier-protein] synthase-1</fullName>
    </submittedName>
</protein>
<accession>A0A4Q7VDF2</accession>
<evidence type="ECO:0000256" key="2">
    <source>
        <dbReference type="ARBA" id="ARBA00022679"/>
    </source>
</evidence>
<evidence type="ECO:0000313" key="6">
    <source>
        <dbReference type="Proteomes" id="UP000293398"/>
    </source>
</evidence>
<proteinExistence type="inferred from homology"/>
<sequence>MRSYLSPPATVSALGLTFADTMQALFDTTVSPLMPETQWVPGKTIYTGRPAVAPPPLPAGTPTHFNTHNNRLLWQAASQLQEPIERARAQYGGQRVGVIIGTTTTGVDDNYPAFQTFARDGHWDKDLYRHERQLLSAPADFLAHHFGLSGPVYSISTACTSGARAIITAHRLLTSGLCDAVVCGGVDSLAHLTINGFDSLQALSAGIANPFSINREGINIGEAAALFVMTRQADDGLPLLGYGNSADAWHMSSPDPKATGAILAIRQALAQAGCEAQDIGWVNLHGTATELNDSMESLAMATCFAQDVSCTSTKPLTGHTLGAAGALEAALLWGVIHPEYNRAGQLPAQHWDGQADPALPAIALTDSRSRWQKQPRIGMSLSFAFGGNNAVLILGEA</sequence>
<name>A0A4Q7VDF2_9BURK</name>
<dbReference type="InterPro" id="IPR014030">
    <property type="entry name" value="Ketoacyl_synth_N"/>
</dbReference>
<comment type="similarity">
    <text evidence="1 3">Belongs to the thiolase-like superfamily. Beta-ketoacyl-ACP synthases family.</text>
</comment>
<gene>
    <name evidence="5" type="ORF">EV681_2383</name>
</gene>
<dbReference type="InterPro" id="IPR016039">
    <property type="entry name" value="Thiolase-like"/>
</dbReference>
<evidence type="ECO:0000259" key="4">
    <source>
        <dbReference type="PROSITE" id="PS52004"/>
    </source>
</evidence>
<dbReference type="GO" id="GO:0006633">
    <property type="term" value="P:fatty acid biosynthetic process"/>
    <property type="evidence" value="ECO:0007669"/>
    <property type="project" value="InterPro"/>
</dbReference>
<dbReference type="Gene3D" id="3.40.47.10">
    <property type="match status" value="1"/>
</dbReference>
<dbReference type="EMBL" id="SHKO01000002">
    <property type="protein sequence ID" value="RZT93967.1"/>
    <property type="molecule type" value="Genomic_DNA"/>
</dbReference>
<dbReference type="PANTHER" id="PTHR11712:SF320">
    <property type="entry name" value="BETA-KETOACYL SYNTHASE"/>
    <property type="match status" value="1"/>
</dbReference>
<dbReference type="InterPro" id="IPR000794">
    <property type="entry name" value="Beta-ketoacyl_synthase"/>
</dbReference>
<dbReference type="AlphaFoldDB" id="A0A4Q7VDF2"/>